<dbReference type="Pfam" id="PF00990">
    <property type="entry name" value="GGDEF"/>
    <property type="match status" value="1"/>
</dbReference>
<organism evidence="2 3">
    <name type="scientific">Vibrio parahaemolyticus</name>
    <dbReference type="NCBI Taxonomy" id="670"/>
    <lineage>
        <taxon>Bacteria</taxon>
        <taxon>Pseudomonadati</taxon>
        <taxon>Pseudomonadota</taxon>
        <taxon>Gammaproteobacteria</taxon>
        <taxon>Vibrionales</taxon>
        <taxon>Vibrionaceae</taxon>
        <taxon>Vibrio</taxon>
    </lineage>
</organism>
<dbReference type="InterPro" id="IPR043128">
    <property type="entry name" value="Rev_trsase/Diguanyl_cyclase"/>
</dbReference>
<name>A0A227G469_VIBPH</name>
<dbReference type="AlphaFoldDB" id="A0A227G469"/>
<sequence length="71" mass="7974">DADFALFLPHQSAKDVANLASQCIRQLEKLTPPDPLDPDNWCHIGITMYKEGERHSQIIDEAETALRSAQL</sequence>
<protein>
    <recommendedName>
        <fullName evidence="1">GGDEF domain-containing protein</fullName>
    </recommendedName>
</protein>
<evidence type="ECO:0000259" key="1">
    <source>
        <dbReference type="PROSITE" id="PS50887"/>
    </source>
</evidence>
<feature type="non-terminal residue" evidence="2">
    <location>
        <position position="1"/>
    </location>
</feature>
<feature type="non-terminal residue" evidence="2">
    <location>
        <position position="71"/>
    </location>
</feature>
<evidence type="ECO:0000313" key="2">
    <source>
        <dbReference type="EMBL" id="OXD88188.1"/>
    </source>
</evidence>
<dbReference type="PROSITE" id="PS50887">
    <property type="entry name" value="GGDEF"/>
    <property type="match status" value="1"/>
</dbReference>
<accession>A0A227G469</accession>
<reference evidence="2 3" key="1">
    <citation type="journal article" date="2017" name="Appl. Environ. Microbiol.">
        <title>Parallel evolution of two clades of a major Atlantic endemic Vibrio parahaemolyticus pathogen lineage by independent acquisition of related pathogenicity islands.</title>
        <authorList>
            <person name="Xu F."/>
            <person name="Gonzalez-Escalona N."/>
            <person name="Drees K.P."/>
            <person name="Sebra R.P."/>
            <person name="Cooper V.S."/>
            <person name="Jones S.H."/>
            <person name="Whistler C.A."/>
        </authorList>
    </citation>
    <scope>NUCLEOTIDE SEQUENCE [LARGE SCALE GENOMIC DNA]</scope>
    <source>
        <strain evidence="2 3">MAVP-3</strain>
    </source>
</reference>
<proteinExistence type="predicted"/>
<dbReference type="InterPro" id="IPR029787">
    <property type="entry name" value="Nucleotide_cyclase"/>
</dbReference>
<dbReference type="EMBL" id="NIXT01005783">
    <property type="protein sequence ID" value="OXD88188.1"/>
    <property type="molecule type" value="Genomic_DNA"/>
</dbReference>
<dbReference type="Gene3D" id="3.30.70.270">
    <property type="match status" value="1"/>
</dbReference>
<dbReference type="SUPFAM" id="SSF55073">
    <property type="entry name" value="Nucleotide cyclase"/>
    <property type="match status" value="1"/>
</dbReference>
<gene>
    <name evidence="2" type="ORF">CA163_40405</name>
</gene>
<evidence type="ECO:0000313" key="3">
    <source>
        <dbReference type="Proteomes" id="UP000214596"/>
    </source>
</evidence>
<dbReference type="Proteomes" id="UP000214596">
    <property type="component" value="Unassembled WGS sequence"/>
</dbReference>
<comment type="caution">
    <text evidence="2">The sequence shown here is derived from an EMBL/GenBank/DDBJ whole genome shotgun (WGS) entry which is preliminary data.</text>
</comment>
<feature type="domain" description="GGDEF" evidence="1">
    <location>
        <begin position="1"/>
        <end position="71"/>
    </location>
</feature>
<dbReference type="InterPro" id="IPR000160">
    <property type="entry name" value="GGDEF_dom"/>
</dbReference>